<dbReference type="AlphaFoldDB" id="A0A0C3NTX8"/>
<comment type="similarity">
    <text evidence="6">Belongs to the UTP23/FCF1 family. UTP23 subfamily.</text>
</comment>
<dbReference type="Gene3D" id="3.40.50.1010">
    <property type="entry name" value="5'-nuclease"/>
    <property type="match status" value="1"/>
</dbReference>
<reference evidence="10 11" key="1">
    <citation type="submission" date="2014-04" db="EMBL/GenBank/DDBJ databases">
        <authorList>
            <consortium name="DOE Joint Genome Institute"/>
            <person name="Kuo A."/>
            <person name="Kohler A."/>
            <person name="Costa M.D."/>
            <person name="Nagy L.G."/>
            <person name="Floudas D."/>
            <person name="Copeland A."/>
            <person name="Barry K.W."/>
            <person name="Cichocki N."/>
            <person name="Veneault-Fourrey C."/>
            <person name="LaButti K."/>
            <person name="Lindquist E.A."/>
            <person name="Lipzen A."/>
            <person name="Lundell T."/>
            <person name="Morin E."/>
            <person name="Murat C."/>
            <person name="Sun H."/>
            <person name="Tunlid A."/>
            <person name="Henrissat B."/>
            <person name="Grigoriev I.V."/>
            <person name="Hibbett D.S."/>
            <person name="Martin F."/>
            <person name="Nordberg H.P."/>
            <person name="Cantor M.N."/>
            <person name="Hua S.X."/>
        </authorList>
    </citation>
    <scope>NUCLEOTIDE SEQUENCE [LARGE SCALE GENOMIC DNA]</scope>
    <source>
        <strain evidence="10 11">Marx 270</strain>
    </source>
</reference>
<dbReference type="PANTHER" id="PTHR12416">
    <property type="entry name" value="RRNA-PROCESSING PROTEIN UTP23 HOMOLOG"/>
    <property type="match status" value="1"/>
</dbReference>
<dbReference type="InterPro" id="IPR006984">
    <property type="entry name" value="Fcf1/UTP23"/>
</dbReference>
<dbReference type="STRING" id="870435.A0A0C3NTX8"/>
<evidence type="ECO:0000256" key="6">
    <source>
        <dbReference type="ARBA" id="ARBA00038503"/>
    </source>
</evidence>
<dbReference type="InParanoid" id="A0A0C3NTX8"/>
<evidence type="ECO:0000313" key="10">
    <source>
        <dbReference type="EMBL" id="KIN98875.1"/>
    </source>
</evidence>
<protein>
    <recommendedName>
        <fullName evidence="7">U three protein 23</fullName>
    </recommendedName>
</protein>
<dbReference type="OrthoDB" id="25675at2759"/>
<keyword evidence="11" id="KW-1185">Reference proteome</keyword>
<evidence type="ECO:0000256" key="2">
    <source>
        <dbReference type="ARBA" id="ARBA00022517"/>
    </source>
</evidence>
<feature type="region of interest" description="Disordered" evidence="8">
    <location>
        <begin position="171"/>
        <end position="263"/>
    </location>
</feature>
<dbReference type="HOGENOM" id="CLU_053567_2_1_1"/>
<dbReference type="GO" id="GO:0006364">
    <property type="term" value="P:rRNA processing"/>
    <property type="evidence" value="ECO:0007669"/>
    <property type="project" value="UniProtKB-KW"/>
</dbReference>
<dbReference type="SUPFAM" id="SSF88723">
    <property type="entry name" value="PIN domain-like"/>
    <property type="match status" value="1"/>
</dbReference>
<keyword evidence="2" id="KW-0690">Ribosome biogenesis</keyword>
<dbReference type="InterPro" id="IPR057776">
    <property type="entry name" value="UTP23_sensor"/>
</dbReference>
<dbReference type="Pfam" id="PF04900">
    <property type="entry name" value="Fcf1"/>
    <property type="match status" value="1"/>
</dbReference>
<evidence type="ECO:0000256" key="8">
    <source>
        <dbReference type="SAM" id="MobiDB-lite"/>
    </source>
</evidence>
<dbReference type="Pfam" id="PF24779">
    <property type="entry name" value="UTP23_sensor"/>
    <property type="match status" value="1"/>
</dbReference>
<keyword evidence="3" id="KW-0698">rRNA processing</keyword>
<comment type="function">
    <text evidence="5">Involved in rRNA-processing and ribosome biogenesis.</text>
</comment>
<feature type="compositionally biased region" description="Basic residues" evidence="8">
    <location>
        <begin position="242"/>
        <end position="252"/>
    </location>
</feature>
<dbReference type="Proteomes" id="UP000054217">
    <property type="component" value="Unassembled WGS sequence"/>
</dbReference>
<evidence type="ECO:0000256" key="3">
    <source>
        <dbReference type="ARBA" id="ARBA00022552"/>
    </source>
</evidence>
<gene>
    <name evidence="10" type="ORF">M404DRAFT_156669</name>
</gene>
<evidence type="ECO:0000313" key="11">
    <source>
        <dbReference type="Proteomes" id="UP000054217"/>
    </source>
</evidence>
<dbReference type="InterPro" id="IPR029060">
    <property type="entry name" value="PIN-like_dom_sf"/>
</dbReference>
<evidence type="ECO:0000256" key="7">
    <source>
        <dbReference type="ARBA" id="ARBA00076388"/>
    </source>
</evidence>
<organism evidence="10 11">
    <name type="scientific">Pisolithus tinctorius Marx 270</name>
    <dbReference type="NCBI Taxonomy" id="870435"/>
    <lineage>
        <taxon>Eukaryota</taxon>
        <taxon>Fungi</taxon>
        <taxon>Dikarya</taxon>
        <taxon>Basidiomycota</taxon>
        <taxon>Agaricomycotina</taxon>
        <taxon>Agaricomycetes</taxon>
        <taxon>Agaricomycetidae</taxon>
        <taxon>Boletales</taxon>
        <taxon>Sclerodermatineae</taxon>
        <taxon>Pisolithaceae</taxon>
        <taxon>Pisolithus</taxon>
    </lineage>
</organism>
<sequence>MRQKRAKTYRKLMSLYCMSFGFREPYQVLVDSEICRIATESRIDLSKQLSTVLQGVTKPMITQCCIHELYLQGKSQQSAVDLAKAFERRKCNHREAIPGDDCLASVVGDSNRHRYVVATQSQPLRAKLRLIPGVPIIHINRSVMILEPPSEETLRVKQQKEQEALGPAAAELVKLPQQPSDPPRKKKGPKGPNPLSMKKKVTRPVSVRVPRKSDSTAPPSASDLSIGEKRKREENDEQLTATRKRKRRRKHGGGPTSSVVTTA</sequence>
<proteinExistence type="inferred from homology"/>
<comment type="subcellular location">
    <subcellularLocation>
        <location evidence="1">Nucleus</location>
        <location evidence="1">Nucleolus</location>
    </subcellularLocation>
</comment>
<dbReference type="EMBL" id="KN832011">
    <property type="protein sequence ID" value="KIN98875.1"/>
    <property type="molecule type" value="Genomic_DNA"/>
</dbReference>
<dbReference type="FunFam" id="3.40.50.1010:FF:000006">
    <property type="entry name" value="rRNA-processing protein UTP23 homolog"/>
    <property type="match status" value="1"/>
</dbReference>
<name>A0A0C3NTX8_PISTI</name>
<keyword evidence="4" id="KW-0539">Nucleus</keyword>
<evidence type="ECO:0000256" key="5">
    <source>
        <dbReference type="ARBA" id="ARBA00037300"/>
    </source>
</evidence>
<feature type="domain" description="UTP23 sensor motif region" evidence="9">
    <location>
        <begin position="184"/>
        <end position="201"/>
    </location>
</feature>
<evidence type="ECO:0000256" key="4">
    <source>
        <dbReference type="ARBA" id="ARBA00023242"/>
    </source>
</evidence>
<evidence type="ECO:0000256" key="1">
    <source>
        <dbReference type="ARBA" id="ARBA00004604"/>
    </source>
</evidence>
<accession>A0A0C3NTX8</accession>
<dbReference type="CDD" id="cd09865">
    <property type="entry name" value="PIN_ScUtp23p-like"/>
    <property type="match status" value="1"/>
</dbReference>
<dbReference type="GO" id="GO:0032040">
    <property type="term" value="C:small-subunit processome"/>
    <property type="evidence" value="ECO:0007669"/>
    <property type="project" value="InterPro"/>
</dbReference>
<reference evidence="11" key="2">
    <citation type="submission" date="2015-01" db="EMBL/GenBank/DDBJ databases">
        <title>Evolutionary Origins and Diversification of the Mycorrhizal Mutualists.</title>
        <authorList>
            <consortium name="DOE Joint Genome Institute"/>
            <consortium name="Mycorrhizal Genomics Consortium"/>
            <person name="Kohler A."/>
            <person name="Kuo A."/>
            <person name="Nagy L.G."/>
            <person name="Floudas D."/>
            <person name="Copeland A."/>
            <person name="Barry K.W."/>
            <person name="Cichocki N."/>
            <person name="Veneault-Fourrey C."/>
            <person name="LaButti K."/>
            <person name="Lindquist E.A."/>
            <person name="Lipzen A."/>
            <person name="Lundell T."/>
            <person name="Morin E."/>
            <person name="Murat C."/>
            <person name="Riley R."/>
            <person name="Ohm R."/>
            <person name="Sun H."/>
            <person name="Tunlid A."/>
            <person name="Henrissat B."/>
            <person name="Grigoriev I.V."/>
            <person name="Hibbett D.S."/>
            <person name="Martin F."/>
        </authorList>
    </citation>
    <scope>NUCLEOTIDE SEQUENCE [LARGE SCALE GENOMIC DNA]</scope>
    <source>
        <strain evidence="11">Marx 270</strain>
    </source>
</reference>
<evidence type="ECO:0000259" key="9">
    <source>
        <dbReference type="Pfam" id="PF24779"/>
    </source>
</evidence>
<dbReference type="FunCoup" id="A0A0C3NTX8">
    <property type="interactions" value="715"/>
</dbReference>